<dbReference type="InterPro" id="IPR013525">
    <property type="entry name" value="ABC2_TM"/>
</dbReference>
<evidence type="ECO:0000256" key="3">
    <source>
        <dbReference type="ARBA" id="ARBA00022989"/>
    </source>
</evidence>
<feature type="transmembrane region" description="Helical" evidence="6">
    <location>
        <begin position="136"/>
        <end position="156"/>
    </location>
</feature>
<keyword evidence="3 6" id="KW-1133">Transmembrane helix</keyword>
<dbReference type="InterPro" id="IPR047817">
    <property type="entry name" value="ABC2_TM_bact-type"/>
</dbReference>
<evidence type="ECO:0000256" key="4">
    <source>
        <dbReference type="ARBA" id="ARBA00023136"/>
    </source>
</evidence>
<feature type="transmembrane region" description="Helical" evidence="6">
    <location>
        <begin position="253"/>
        <end position="275"/>
    </location>
</feature>
<comment type="subcellular location">
    <subcellularLocation>
        <location evidence="6">Cell membrane</location>
        <topology evidence="6">Multi-pass membrane protein</topology>
    </subcellularLocation>
    <subcellularLocation>
        <location evidence="1">Membrane</location>
        <topology evidence="1">Multi-pass membrane protein</topology>
    </subcellularLocation>
</comment>
<feature type="transmembrane region" description="Helical" evidence="6">
    <location>
        <begin position="84"/>
        <end position="106"/>
    </location>
</feature>
<accession>A0A3Q9ENC1</accession>
<dbReference type="InterPro" id="IPR051784">
    <property type="entry name" value="Nod_factor_ABC_transporter"/>
</dbReference>
<dbReference type="GO" id="GO:0046677">
    <property type="term" value="P:response to antibiotic"/>
    <property type="evidence" value="ECO:0007669"/>
    <property type="project" value="UniProtKB-KW"/>
</dbReference>
<name>A0A3Q9ENC1_9ACTN</name>
<keyword evidence="2 6" id="KW-0812">Transmembrane</keyword>
<dbReference type="PANTHER" id="PTHR43229:SF6">
    <property type="entry name" value="ABC-TYPE MULTIDRUG TRANSPORT SYSTEM, PERMEASE COMPONENT"/>
    <property type="match status" value="1"/>
</dbReference>
<evidence type="ECO:0000259" key="8">
    <source>
        <dbReference type="PROSITE" id="PS51012"/>
    </source>
</evidence>
<dbReference type="AlphaFoldDB" id="A0A3Q9ENC1"/>
<organism evidence="9 10">
    <name type="scientific">Streptomyces cyaneochromogenes</name>
    <dbReference type="NCBI Taxonomy" id="2496836"/>
    <lineage>
        <taxon>Bacteria</taxon>
        <taxon>Bacillati</taxon>
        <taxon>Actinomycetota</taxon>
        <taxon>Actinomycetes</taxon>
        <taxon>Kitasatosporales</taxon>
        <taxon>Streptomycetaceae</taxon>
        <taxon>Streptomyces</taxon>
    </lineage>
</organism>
<dbReference type="PRINTS" id="PR00164">
    <property type="entry name" value="ABC2TRNSPORT"/>
</dbReference>
<sequence length="280" mass="29798">MTSTQLSPTPEAGITGKHPDWHGSSPAAQLWILTVRSVKAHFKHPPTLLLGMLQPVFMLLLLSEVFGSIVDRGQLPDNVSYLDYLLPALLISTGIGPAVASGIGLVRDMDNGAVARLRTLPIHAPLLLFARSFADLLRTTGQLVIVLLVSVVFLGSDPAGGALGLLAALLLTCVVVWALTWIFLALAAWLRSAEAMQSAAYLATFPLMFASSAFVPVERMPGWLQVLAILNPLSYAMDATRALTLDQPLGMQVWSALAASALVAVVGSTVAIRGFRRPLT</sequence>
<dbReference type="GO" id="GO:0140359">
    <property type="term" value="F:ABC-type transporter activity"/>
    <property type="evidence" value="ECO:0007669"/>
    <property type="project" value="InterPro"/>
</dbReference>
<proteinExistence type="inferred from homology"/>
<evidence type="ECO:0000256" key="7">
    <source>
        <dbReference type="SAM" id="MobiDB-lite"/>
    </source>
</evidence>
<evidence type="ECO:0000313" key="9">
    <source>
        <dbReference type="EMBL" id="AZQ32230.1"/>
    </source>
</evidence>
<keyword evidence="4 6" id="KW-0472">Membrane</keyword>
<evidence type="ECO:0000313" key="10">
    <source>
        <dbReference type="Proteomes" id="UP000280298"/>
    </source>
</evidence>
<feature type="transmembrane region" description="Helical" evidence="6">
    <location>
        <begin position="199"/>
        <end position="217"/>
    </location>
</feature>
<keyword evidence="6" id="KW-0813">Transport</keyword>
<reference evidence="9 10" key="1">
    <citation type="journal article" date="2019" name="Int. J. Syst. Evol. Microbiol.">
        <title>Streptomyces cyaneochromogenes sp. nov., a blue pigment-producing actinomycete from manganese-contaminated soil.</title>
        <authorList>
            <person name="Tang X."/>
            <person name="Zhao J."/>
            <person name="Li K."/>
            <person name="Chen Z."/>
            <person name="Sun Y."/>
            <person name="Gao J."/>
        </authorList>
    </citation>
    <scope>NUCLEOTIDE SEQUENCE [LARGE SCALE GENOMIC DNA]</scope>
    <source>
        <strain evidence="9 10">MK-45</strain>
    </source>
</reference>
<evidence type="ECO:0000256" key="5">
    <source>
        <dbReference type="ARBA" id="ARBA00023251"/>
    </source>
</evidence>
<dbReference type="RefSeq" id="WP_126387713.1">
    <property type="nucleotide sequence ID" value="NZ_CP034539.1"/>
</dbReference>
<keyword evidence="10" id="KW-1185">Reference proteome</keyword>
<evidence type="ECO:0000256" key="6">
    <source>
        <dbReference type="RuleBase" id="RU361157"/>
    </source>
</evidence>
<dbReference type="EMBL" id="CP034539">
    <property type="protein sequence ID" value="AZQ32230.1"/>
    <property type="molecule type" value="Genomic_DNA"/>
</dbReference>
<feature type="region of interest" description="Disordered" evidence="7">
    <location>
        <begin position="1"/>
        <end position="21"/>
    </location>
</feature>
<comment type="similarity">
    <text evidence="6">Belongs to the ABC-2 integral membrane protein family.</text>
</comment>
<evidence type="ECO:0000256" key="1">
    <source>
        <dbReference type="ARBA" id="ARBA00004141"/>
    </source>
</evidence>
<dbReference type="Proteomes" id="UP000280298">
    <property type="component" value="Chromosome"/>
</dbReference>
<keyword evidence="5" id="KW-0046">Antibiotic resistance</keyword>
<gene>
    <name evidence="9" type="ORF">EJ357_01010</name>
</gene>
<dbReference type="KEGG" id="scya:EJ357_01010"/>
<dbReference type="PROSITE" id="PS51012">
    <property type="entry name" value="ABC_TM2"/>
    <property type="match status" value="1"/>
</dbReference>
<protein>
    <recommendedName>
        <fullName evidence="6">Transport permease protein</fullName>
    </recommendedName>
</protein>
<dbReference type="PIRSF" id="PIRSF006648">
    <property type="entry name" value="DrrB"/>
    <property type="match status" value="1"/>
</dbReference>
<feature type="domain" description="ABC transmembrane type-2" evidence="8">
    <location>
        <begin position="46"/>
        <end position="278"/>
    </location>
</feature>
<dbReference type="OrthoDB" id="3486889at2"/>
<dbReference type="InterPro" id="IPR000412">
    <property type="entry name" value="ABC_2_transport"/>
</dbReference>
<dbReference type="Pfam" id="PF01061">
    <property type="entry name" value="ABC2_membrane"/>
    <property type="match status" value="1"/>
</dbReference>
<keyword evidence="6" id="KW-1003">Cell membrane</keyword>
<evidence type="ECO:0000256" key="2">
    <source>
        <dbReference type="ARBA" id="ARBA00022692"/>
    </source>
</evidence>
<feature type="transmembrane region" description="Helical" evidence="6">
    <location>
        <begin position="48"/>
        <end position="69"/>
    </location>
</feature>
<dbReference type="GO" id="GO:0043190">
    <property type="term" value="C:ATP-binding cassette (ABC) transporter complex"/>
    <property type="evidence" value="ECO:0007669"/>
    <property type="project" value="InterPro"/>
</dbReference>
<feature type="transmembrane region" description="Helical" evidence="6">
    <location>
        <begin position="162"/>
        <end position="187"/>
    </location>
</feature>
<dbReference type="PANTHER" id="PTHR43229">
    <property type="entry name" value="NODULATION PROTEIN J"/>
    <property type="match status" value="1"/>
</dbReference>